<keyword evidence="2" id="KW-1185">Reference proteome</keyword>
<sequence>MSLALRSNVSIVDTEYGSVLLDERKGRYFQLNPSGRIVVRALLDGGDPEQAAGALIEEYDVSRERAEQDVTALLDGLRAAGLVTSS</sequence>
<dbReference type="InterPro" id="IPR008792">
    <property type="entry name" value="PQQD"/>
</dbReference>
<dbReference type="Gene3D" id="1.10.10.1150">
    <property type="entry name" value="Coenzyme PQQ synthesis protein D (PqqD)"/>
    <property type="match status" value="1"/>
</dbReference>
<name>A0A1H3JNB2_9PSEU</name>
<organism evidence="1 2">
    <name type="scientific">Amycolatopsis xylanica</name>
    <dbReference type="NCBI Taxonomy" id="589385"/>
    <lineage>
        <taxon>Bacteria</taxon>
        <taxon>Bacillati</taxon>
        <taxon>Actinomycetota</taxon>
        <taxon>Actinomycetes</taxon>
        <taxon>Pseudonocardiales</taxon>
        <taxon>Pseudonocardiaceae</taxon>
        <taxon>Amycolatopsis</taxon>
    </lineage>
</organism>
<evidence type="ECO:0000313" key="1">
    <source>
        <dbReference type="EMBL" id="SDY41025.1"/>
    </source>
</evidence>
<gene>
    <name evidence="1" type="ORF">SAMN05421504_105470</name>
</gene>
<dbReference type="NCBIfam" id="NF033530">
    <property type="entry name" value="lasso_PqqD_Strm"/>
    <property type="match status" value="1"/>
</dbReference>
<dbReference type="EMBL" id="FNON01000005">
    <property type="protein sequence ID" value="SDY41025.1"/>
    <property type="molecule type" value="Genomic_DNA"/>
</dbReference>
<dbReference type="Proteomes" id="UP000199515">
    <property type="component" value="Unassembled WGS sequence"/>
</dbReference>
<evidence type="ECO:0000313" key="2">
    <source>
        <dbReference type="Proteomes" id="UP000199515"/>
    </source>
</evidence>
<dbReference type="OrthoDB" id="5195143at2"/>
<protein>
    <submittedName>
        <fullName evidence="1">Coenzyme PQQ synthesis protein D (PqqD)</fullName>
    </submittedName>
</protein>
<dbReference type="RefSeq" id="WP_091292727.1">
    <property type="nucleotide sequence ID" value="NZ_FNON01000005.1"/>
</dbReference>
<dbReference type="InterPro" id="IPR041881">
    <property type="entry name" value="PqqD_sf"/>
</dbReference>
<proteinExistence type="predicted"/>
<dbReference type="AlphaFoldDB" id="A0A1H3JNB2"/>
<accession>A0A1H3JNB2</accession>
<dbReference type="Pfam" id="PF05402">
    <property type="entry name" value="PqqD"/>
    <property type="match status" value="1"/>
</dbReference>
<reference evidence="1 2" key="1">
    <citation type="submission" date="2016-10" db="EMBL/GenBank/DDBJ databases">
        <authorList>
            <person name="de Groot N.N."/>
        </authorList>
    </citation>
    <scope>NUCLEOTIDE SEQUENCE [LARGE SCALE GENOMIC DNA]</scope>
    <source>
        <strain evidence="1 2">CPCC 202699</strain>
    </source>
</reference>
<dbReference type="STRING" id="589385.SAMN05421504_105470"/>